<feature type="domain" description="Sigma-54 factor interaction" evidence="7">
    <location>
        <begin position="71"/>
        <end position="300"/>
    </location>
</feature>
<keyword evidence="2" id="KW-0067">ATP-binding</keyword>
<proteinExistence type="predicted"/>
<feature type="domain" description="Response regulatory" evidence="8">
    <location>
        <begin position="1"/>
        <end position="44"/>
    </location>
</feature>
<dbReference type="InterPro" id="IPR001789">
    <property type="entry name" value="Sig_transdc_resp-reg_receiver"/>
</dbReference>
<evidence type="ECO:0000256" key="5">
    <source>
        <dbReference type="ARBA" id="ARBA00023163"/>
    </source>
</evidence>
<keyword evidence="4" id="KW-0238">DNA-binding</keyword>
<dbReference type="GO" id="GO:0006355">
    <property type="term" value="P:regulation of DNA-templated transcription"/>
    <property type="evidence" value="ECO:0007669"/>
    <property type="project" value="InterPro"/>
</dbReference>
<dbReference type="InterPro" id="IPR058031">
    <property type="entry name" value="AAA_lid_NorR"/>
</dbReference>
<dbReference type="GO" id="GO:0003677">
    <property type="term" value="F:DNA binding"/>
    <property type="evidence" value="ECO:0007669"/>
    <property type="project" value="UniProtKB-KW"/>
</dbReference>
<organism evidence="9 10">
    <name type="scientific">Pseudochryseolinea flava</name>
    <dbReference type="NCBI Taxonomy" id="2059302"/>
    <lineage>
        <taxon>Bacteria</taxon>
        <taxon>Pseudomonadati</taxon>
        <taxon>Bacteroidota</taxon>
        <taxon>Cytophagia</taxon>
        <taxon>Cytophagales</taxon>
        <taxon>Fulvivirgaceae</taxon>
        <taxon>Pseudochryseolinea</taxon>
    </lineage>
</organism>
<protein>
    <submittedName>
        <fullName evidence="9">Sigma-54-dependent Fis family transcriptional regulator</fullName>
    </submittedName>
</protein>
<dbReference type="InterPro" id="IPR025944">
    <property type="entry name" value="Sigma_54_int_dom_CS"/>
</dbReference>
<dbReference type="GO" id="GO:0000160">
    <property type="term" value="P:phosphorelay signal transduction system"/>
    <property type="evidence" value="ECO:0007669"/>
    <property type="project" value="InterPro"/>
</dbReference>
<dbReference type="Gene3D" id="3.40.50.300">
    <property type="entry name" value="P-loop containing nucleotide triphosphate hydrolases"/>
    <property type="match status" value="1"/>
</dbReference>
<reference evidence="9 10" key="1">
    <citation type="submission" date="2018-06" db="EMBL/GenBank/DDBJ databases">
        <title>Chryseolinea flavus sp. nov., a member of the phylum Bacteroidetes isolated from soil.</title>
        <authorList>
            <person name="Li Y."/>
            <person name="Wang J."/>
        </authorList>
    </citation>
    <scope>NUCLEOTIDE SEQUENCE [LARGE SCALE GENOMIC DNA]</scope>
    <source>
        <strain evidence="9 10">SDU1-6</strain>
    </source>
</reference>
<dbReference type="InterPro" id="IPR011006">
    <property type="entry name" value="CheY-like_superfamily"/>
</dbReference>
<keyword evidence="10" id="KW-1185">Reference proteome</keyword>
<dbReference type="PROSITE" id="PS50110">
    <property type="entry name" value="RESPONSE_REGULATORY"/>
    <property type="match status" value="1"/>
</dbReference>
<sequence length="386" mass="43206">MPVVMQSEHYNVRNAVDALRRGASNYIVKTVASGQLVEVVMELLRDNEPKLALPAKKNKAESIATVPEGYVLSSSLFFLQVLKTIDLVAPTNYSVVLYGESGSGKEAFAREIHRRSRRASHAFHAIDCGTLSSELARSVLFGYEQGAFTGAAKQQKGAFEIASNGTLFLDEITNLGLDVQASLLRVIQEKKVRRIGGNEEIPIDVRIVVASNIRLIDAVKTHTFRTDLFHRFNEFALNILPIRERKDDILFYAEHFLAKTNEELHKNVSHFSPAVVLDMLSYHWPGNLRELRNVIRRAVLMSEDDVISDLSLPGQHLPLVLPMEGKTIAVQEVVVQAEQVYRSIVSVLQQNGFNKRNAAKVLNIDVKSLAMRLEAFAKIKGFKLKF</sequence>
<name>A0A364Y789_9BACT</name>
<dbReference type="PANTHER" id="PTHR32071:SF81">
    <property type="entry name" value="PROPIONATE CATABOLISM OPERON REGULATORY PROTEIN"/>
    <property type="match status" value="1"/>
</dbReference>
<evidence type="ECO:0000256" key="4">
    <source>
        <dbReference type="ARBA" id="ARBA00023125"/>
    </source>
</evidence>
<dbReference type="GO" id="GO:0005524">
    <property type="term" value="F:ATP binding"/>
    <property type="evidence" value="ECO:0007669"/>
    <property type="project" value="UniProtKB-KW"/>
</dbReference>
<dbReference type="SMART" id="SM00382">
    <property type="entry name" value="AAA"/>
    <property type="match status" value="1"/>
</dbReference>
<keyword evidence="1" id="KW-0547">Nucleotide-binding</keyword>
<dbReference type="AlphaFoldDB" id="A0A364Y789"/>
<evidence type="ECO:0000259" key="7">
    <source>
        <dbReference type="PROSITE" id="PS50045"/>
    </source>
</evidence>
<dbReference type="PANTHER" id="PTHR32071">
    <property type="entry name" value="TRANSCRIPTIONAL REGULATORY PROTEIN"/>
    <property type="match status" value="1"/>
</dbReference>
<dbReference type="InterPro" id="IPR025662">
    <property type="entry name" value="Sigma_54_int_dom_ATP-bd_1"/>
</dbReference>
<dbReference type="Proteomes" id="UP000251889">
    <property type="component" value="Unassembled WGS sequence"/>
</dbReference>
<evidence type="ECO:0000256" key="6">
    <source>
        <dbReference type="PROSITE-ProRule" id="PRU00169"/>
    </source>
</evidence>
<dbReference type="SUPFAM" id="SSF52540">
    <property type="entry name" value="P-loop containing nucleoside triphosphate hydrolases"/>
    <property type="match status" value="1"/>
</dbReference>
<comment type="caution">
    <text evidence="9">The sequence shown here is derived from an EMBL/GenBank/DDBJ whole genome shotgun (WGS) entry which is preliminary data.</text>
</comment>
<evidence type="ECO:0000256" key="2">
    <source>
        <dbReference type="ARBA" id="ARBA00022840"/>
    </source>
</evidence>
<dbReference type="InterPro" id="IPR003593">
    <property type="entry name" value="AAA+_ATPase"/>
</dbReference>
<dbReference type="EMBL" id="QMFY01000002">
    <property type="protein sequence ID" value="RAW02004.1"/>
    <property type="molecule type" value="Genomic_DNA"/>
</dbReference>
<dbReference type="PROSITE" id="PS00688">
    <property type="entry name" value="SIGMA54_INTERACT_3"/>
    <property type="match status" value="1"/>
</dbReference>
<evidence type="ECO:0000256" key="1">
    <source>
        <dbReference type="ARBA" id="ARBA00022741"/>
    </source>
</evidence>
<dbReference type="Gene3D" id="1.10.8.60">
    <property type="match status" value="1"/>
</dbReference>
<dbReference type="RefSeq" id="WP_112745829.1">
    <property type="nucleotide sequence ID" value="NZ_QMFY01000002.1"/>
</dbReference>
<dbReference type="PROSITE" id="PS00675">
    <property type="entry name" value="SIGMA54_INTERACT_1"/>
    <property type="match status" value="1"/>
</dbReference>
<evidence type="ECO:0000256" key="3">
    <source>
        <dbReference type="ARBA" id="ARBA00023015"/>
    </source>
</evidence>
<evidence type="ECO:0000313" key="10">
    <source>
        <dbReference type="Proteomes" id="UP000251889"/>
    </source>
</evidence>
<dbReference type="OrthoDB" id="9782110at2"/>
<dbReference type="Pfam" id="PF25601">
    <property type="entry name" value="AAA_lid_14"/>
    <property type="match status" value="1"/>
</dbReference>
<dbReference type="InterPro" id="IPR027417">
    <property type="entry name" value="P-loop_NTPase"/>
</dbReference>
<accession>A0A364Y789</accession>
<evidence type="ECO:0000259" key="8">
    <source>
        <dbReference type="PROSITE" id="PS50110"/>
    </source>
</evidence>
<dbReference type="InterPro" id="IPR002078">
    <property type="entry name" value="Sigma_54_int"/>
</dbReference>
<dbReference type="Pfam" id="PF00158">
    <property type="entry name" value="Sigma54_activat"/>
    <property type="match status" value="1"/>
</dbReference>
<dbReference type="SUPFAM" id="SSF52172">
    <property type="entry name" value="CheY-like"/>
    <property type="match status" value="1"/>
</dbReference>
<dbReference type="InterPro" id="IPR025943">
    <property type="entry name" value="Sigma_54_int_dom_ATP-bd_2"/>
</dbReference>
<dbReference type="CDD" id="cd00009">
    <property type="entry name" value="AAA"/>
    <property type="match status" value="1"/>
</dbReference>
<evidence type="ECO:0000313" key="9">
    <source>
        <dbReference type="EMBL" id="RAW02004.1"/>
    </source>
</evidence>
<gene>
    <name evidence="9" type="ORF">DQQ10_05455</name>
</gene>
<comment type="caution">
    <text evidence="6">Lacks conserved residue(s) required for the propagation of feature annotation.</text>
</comment>
<dbReference type="PROSITE" id="PS00676">
    <property type="entry name" value="SIGMA54_INTERACT_2"/>
    <property type="match status" value="1"/>
</dbReference>
<dbReference type="PROSITE" id="PS50045">
    <property type="entry name" value="SIGMA54_INTERACT_4"/>
    <property type="match status" value="1"/>
</dbReference>
<dbReference type="FunFam" id="3.40.50.300:FF:000006">
    <property type="entry name" value="DNA-binding transcriptional regulator NtrC"/>
    <property type="match status" value="1"/>
</dbReference>
<keyword evidence="5" id="KW-0804">Transcription</keyword>
<keyword evidence="3" id="KW-0805">Transcription regulation</keyword>